<dbReference type="SUPFAM" id="SSF82771">
    <property type="entry name" value="GIY-YIG endonuclease"/>
    <property type="match status" value="1"/>
</dbReference>
<dbReference type="PROSITE" id="PS50164">
    <property type="entry name" value="GIY_YIG"/>
    <property type="match status" value="1"/>
</dbReference>
<evidence type="ECO:0000259" key="1">
    <source>
        <dbReference type="PROSITE" id="PS50164"/>
    </source>
</evidence>
<keyword evidence="3" id="KW-1185">Reference proteome</keyword>
<accession>A0A1C7FGF2</accession>
<dbReference type="InterPro" id="IPR000305">
    <property type="entry name" value="GIY-YIG_endonuc"/>
</dbReference>
<dbReference type="InterPro" id="IPR035901">
    <property type="entry name" value="GIY-YIG_endonuc_sf"/>
</dbReference>
<gene>
    <name evidence="2" type="ORF">VSVS05_03940</name>
</gene>
<sequence length="324" mass="38165">MVLHKKNGWLPRMYAHIEEVRKPKGFWTEERVRQEALKYKSRMEFEKNCSSAYGYALRHKLMDDICSHMEHIGNRAKRCIYAIFSVERNEAYVGLTFSFQKRMLEHKNGYGHSTKELVTYPDTKYEKLTKYIDASLAAQLESEYVQKYRDKGFKLLNNESALGALGGKEPWTFKRVKHEARKYTSRIDFKNAPNSAYRIACEKGWLEEATSHMSEKVCWTYEHVEQEAAKYKTRKEFIQGNNSAYVVACREGWTDKVCAHMERLSTPNGYWTLERCKSESKKYKTRGEFKKTFSFSDESCIQKWLDKRSMLSHGYAQKAKWILG</sequence>
<proteinExistence type="predicted"/>
<reference evidence="2 3" key="1">
    <citation type="submission" date="2016-07" db="EMBL/GenBank/DDBJ databases">
        <title>Genome sequencing of Vibrio scophthalmi strain VS-05, an isolated from Paralichthys olivaceus.</title>
        <authorList>
            <person name="Han H.-J."/>
        </authorList>
    </citation>
    <scope>NUCLEOTIDE SEQUENCE [LARGE SCALE GENOMIC DNA]</scope>
    <source>
        <strain evidence="2 3">VS-05</strain>
    </source>
</reference>
<protein>
    <recommendedName>
        <fullName evidence="1">GIY-YIG domain-containing protein</fullName>
    </recommendedName>
</protein>
<organism evidence="2 3">
    <name type="scientific">Vibrio scophthalmi</name>
    <dbReference type="NCBI Taxonomy" id="45658"/>
    <lineage>
        <taxon>Bacteria</taxon>
        <taxon>Pseudomonadati</taxon>
        <taxon>Pseudomonadota</taxon>
        <taxon>Gammaproteobacteria</taxon>
        <taxon>Vibrionales</taxon>
        <taxon>Vibrionaceae</taxon>
        <taxon>Vibrio</taxon>
    </lineage>
</organism>
<dbReference type="EMBL" id="CP016415">
    <property type="protein sequence ID" value="ANU38976.1"/>
    <property type="molecule type" value="Genomic_DNA"/>
</dbReference>
<feature type="domain" description="GIY-YIG" evidence="1">
    <location>
        <begin position="76"/>
        <end position="155"/>
    </location>
</feature>
<dbReference type="Proteomes" id="UP000092528">
    <property type="component" value="Chromosome 2"/>
</dbReference>
<name>A0A1C7FGF2_9VIBR</name>
<evidence type="ECO:0000313" key="2">
    <source>
        <dbReference type="EMBL" id="ANU38976.1"/>
    </source>
</evidence>
<dbReference type="Pfam" id="PF01541">
    <property type="entry name" value="GIY-YIG"/>
    <property type="match status" value="1"/>
</dbReference>
<dbReference type="AlphaFoldDB" id="A0A1C7FGF2"/>
<evidence type="ECO:0000313" key="3">
    <source>
        <dbReference type="Proteomes" id="UP000092528"/>
    </source>
</evidence>